<evidence type="ECO:0000313" key="2">
    <source>
        <dbReference type="EMBL" id="MCZ4089915.1"/>
    </source>
</evidence>
<dbReference type="Pfam" id="PF10098">
    <property type="entry name" value="DUF2336"/>
    <property type="match status" value="2"/>
</dbReference>
<dbReference type="RefSeq" id="WP_269284307.1">
    <property type="nucleotide sequence ID" value="NZ_JAPVOI010000004.1"/>
</dbReference>
<name>A0ABT4KD82_9HYPH</name>
<protein>
    <submittedName>
        <fullName evidence="2">DUF2336 domain-containing protein</fullName>
    </submittedName>
</protein>
<feature type="compositionally biased region" description="Low complexity" evidence="1">
    <location>
        <begin position="164"/>
        <end position="173"/>
    </location>
</feature>
<organism evidence="2 3">
    <name type="scientific">Sinorhizobium psoraleae</name>
    <dbReference type="NCBI Taxonomy" id="520838"/>
    <lineage>
        <taxon>Bacteria</taxon>
        <taxon>Pseudomonadati</taxon>
        <taxon>Pseudomonadota</taxon>
        <taxon>Alphaproteobacteria</taxon>
        <taxon>Hyphomicrobiales</taxon>
        <taxon>Rhizobiaceae</taxon>
        <taxon>Sinorhizobium/Ensifer group</taxon>
        <taxon>Sinorhizobium</taxon>
    </lineage>
</organism>
<dbReference type="EMBL" id="JAPVOI010000004">
    <property type="protein sequence ID" value="MCZ4089915.1"/>
    <property type="molecule type" value="Genomic_DNA"/>
</dbReference>
<feature type="compositionally biased region" description="Polar residues" evidence="1">
    <location>
        <begin position="149"/>
        <end position="162"/>
    </location>
</feature>
<evidence type="ECO:0000256" key="1">
    <source>
        <dbReference type="SAM" id="MobiDB-lite"/>
    </source>
</evidence>
<gene>
    <name evidence="2" type="ORF">O3W52_07495</name>
</gene>
<evidence type="ECO:0000313" key="3">
    <source>
        <dbReference type="Proteomes" id="UP001079430"/>
    </source>
</evidence>
<reference evidence="2" key="1">
    <citation type="submission" date="2022-10" db="EMBL/GenBank/DDBJ databases">
        <title>Whole genome sequencing of three plant growth promoting bacteria isolated from Vachellia tortilis subsp. raddiana in Morocco.</title>
        <authorList>
            <person name="Hnini M."/>
            <person name="Zouagui R."/>
            <person name="Zouagui H."/>
            <person name="Chemao Elfihri M.-W."/>
            <person name="Ibrahimi A."/>
            <person name="Sbabou L."/>
            <person name="Aurag J."/>
        </authorList>
    </citation>
    <scope>NUCLEOTIDE SEQUENCE</scope>
    <source>
        <strain evidence="2">LMR678</strain>
    </source>
</reference>
<feature type="region of interest" description="Disordered" evidence="1">
    <location>
        <begin position="326"/>
        <end position="358"/>
    </location>
</feature>
<accession>A0ABT4KD82</accession>
<dbReference type="Proteomes" id="UP001079430">
    <property type="component" value="Unassembled WGS sequence"/>
</dbReference>
<sequence length="358" mass="38704">MFCVQGSIVTNRFRELERPQTGRLKDVVLMATVTGFESLRIPRKSDMKQFAELFEPLFLASSNEARRQAAAALSQCAHVPEPVALLIGSMPIAIAATFLTRSKAISDRVLISIIRRQGPAHAGAIARRESLSPSVVDALVEHHQAGHPSDQSGTSANQSKTNVAAASAPAEESSFSDRIAREDKLREEIKALVRTEPREAMSLIRPIDELHQALLMRFARSGEAVLFANALADALQSSRALAERILLDVSGQQLAATLSALDFPAGELGALLEALYPDLSERLGGGTRATALIGTVARKASIERVESWLRADGHGGADRMRHEAHLADNRVSDPRQQDARPAFGHRSTAQPVRGIGIR</sequence>
<keyword evidence="3" id="KW-1185">Reference proteome</keyword>
<feature type="compositionally biased region" description="Basic and acidic residues" evidence="1">
    <location>
        <begin position="326"/>
        <end position="338"/>
    </location>
</feature>
<dbReference type="InterPro" id="IPR019285">
    <property type="entry name" value="DUF2336"/>
</dbReference>
<comment type="caution">
    <text evidence="2">The sequence shown here is derived from an EMBL/GenBank/DDBJ whole genome shotgun (WGS) entry which is preliminary data.</text>
</comment>
<proteinExistence type="predicted"/>
<feature type="region of interest" description="Disordered" evidence="1">
    <location>
        <begin position="144"/>
        <end position="177"/>
    </location>
</feature>